<keyword evidence="3" id="KW-1185">Reference proteome</keyword>
<reference evidence="3" key="1">
    <citation type="journal article" date="2012" name="MBio">
        <title>Comparative genome analysis of Trichophyton rubrum and related dermatophytes reveals candidate genes involved in infection.</title>
        <authorList>
            <person name="Martinez D.A."/>
            <person name="Oliver B.G."/>
            <person name="Graeser Y."/>
            <person name="Goldberg J.M."/>
            <person name="Li W."/>
            <person name="Martinez-Rossi N.M."/>
            <person name="Monod M."/>
            <person name="Shelest E."/>
            <person name="Barton R.C."/>
            <person name="Birch E."/>
            <person name="Brakhage A.A."/>
            <person name="Chen Z."/>
            <person name="Gurr S.J."/>
            <person name="Heiman D."/>
            <person name="Heitman J."/>
            <person name="Kosti I."/>
            <person name="Rossi A."/>
            <person name="Saif S."/>
            <person name="Samalova M."/>
            <person name="Saunders C.W."/>
            <person name="Shea T."/>
            <person name="Summerbell R.C."/>
            <person name="Xu J."/>
            <person name="Young S."/>
            <person name="Zeng Q."/>
            <person name="Birren B.W."/>
            <person name="Cuomo C.A."/>
            <person name="White T.C."/>
        </authorList>
    </citation>
    <scope>NUCLEOTIDE SEQUENCE [LARGE SCALE GENOMIC DNA]</scope>
    <source>
        <strain evidence="3">ATCC MYA-4604 / CBS 118893</strain>
    </source>
</reference>
<dbReference type="GeneID" id="10025113"/>
<gene>
    <name evidence="2" type="ORF">MGYG_08051</name>
</gene>
<sequence length="63" mass="7132">MVPASLKGARRREHEADDKRHSTLCRLIVASSYSLEISKRVEEVEEVEVEVEEATESDVTESD</sequence>
<dbReference type="VEuPathDB" id="FungiDB:MGYG_08051"/>
<dbReference type="AlphaFoldDB" id="E4V4X1"/>
<evidence type="ECO:0000256" key="1">
    <source>
        <dbReference type="SAM" id="MobiDB-lite"/>
    </source>
</evidence>
<evidence type="ECO:0000313" key="2">
    <source>
        <dbReference type="EMBL" id="EFR05045.1"/>
    </source>
</evidence>
<feature type="region of interest" description="Disordered" evidence="1">
    <location>
        <begin position="1"/>
        <end position="20"/>
    </location>
</feature>
<dbReference type="Proteomes" id="UP000002669">
    <property type="component" value="Unassembled WGS sequence"/>
</dbReference>
<name>E4V4X1_ARTGP</name>
<accession>E4V4X1</accession>
<protein>
    <submittedName>
        <fullName evidence="2">Uncharacterized protein</fullName>
    </submittedName>
</protein>
<dbReference type="RefSeq" id="XP_003169880.1">
    <property type="nucleotide sequence ID" value="XM_003169832.1"/>
</dbReference>
<dbReference type="EMBL" id="DS989829">
    <property type="protein sequence ID" value="EFR05045.1"/>
    <property type="molecule type" value="Genomic_DNA"/>
</dbReference>
<evidence type="ECO:0000313" key="3">
    <source>
        <dbReference type="Proteomes" id="UP000002669"/>
    </source>
</evidence>
<dbReference type="HOGENOM" id="CLU_2885357_0_0_1"/>
<organism evidence="3">
    <name type="scientific">Arthroderma gypseum (strain ATCC MYA-4604 / CBS 118893)</name>
    <name type="common">Microsporum gypseum</name>
    <dbReference type="NCBI Taxonomy" id="535722"/>
    <lineage>
        <taxon>Eukaryota</taxon>
        <taxon>Fungi</taxon>
        <taxon>Dikarya</taxon>
        <taxon>Ascomycota</taxon>
        <taxon>Pezizomycotina</taxon>
        <taxon>Eurotiomycetes</taxon>
        <taxon>Eurotiomycetidae</taxon>
        <taxon>Onygenales</taxon>
        <taxon>Arthrodermataceae</taxon>
        <taxon>Nannizzia</taxon>
    </lineage>
</organism>
<dbReference type="InParanoid" id="E4V4X1"/>
<proteinExistence type="predicted"/>